<keyword evidence="6 8" id="KW-0862">Zinc</keyword>
<dbReference type="SUPFAM" id="SSF51338">
    <property type="entry name" value="Composite domain of metallo-dependent hydrolases"/>
    <property type="match status" value="1"/>
</dbReference>
<evidence type="ECO:0000256" key="2">
    <source>
        <dbReference type="ARBA" id="ARBA00006745"/>
    </source>
</evidence>
<dbReference type="GO" id="GO:0008892">
    <property type="term" value="F:guanine deaminase activity"/>
    <property type="evidence" value="ECO:0007669"/>
    <property type="project" value="UniProtKB-EC"/>
</dbReference>
<dbReference type="NCBIfam" id="NF006679">
    <property type="entry name" value="PRK09228.1"/>
    <property type="match status" value="1"/>
</dbReference>
<evidence type="ECO:0000256" key="7">
    <source>
        <dbReference type="NCBIfam" id="TIGR02967"/>
    </source>
</evidence>
<comment type="pathway">
    <text evidence="1 8">Purine metabolism; guanine degradation; xanthine from guanine: step 1/1.</text>
</comment>
<dbReference type="InterPro" id="IPR051607">
    <property type="entry name" value="Metallo-dep_hydrolases"/>
</dbReference>
<evidence type="ECO:0000256" key="3">
    <source>
        <dbReference type="ARBA" id="ARBA00012781"/>
    </source>
</evidence>
<feature type="domain" description="Amidohydrolase-related" evidence="9">
    <location>
        <begin position="67"/>
        <end position="430"/>
    </location>
</feature>
<dbReference type="SUPFAM" id="SSF51556">
    <property type="entry name" value="Metallo-dependent hydrolases"/>
    <property type="match status" value="1"/>
</dbReference>
<evidence type="ECO:0000256" key="6">
    <source>
        <dbReference type="ARBA" id="ARBA00022833"/>
    </source>
</evidence>
<evidence type="ECO:0000256" key="8">
    <source>
        <dbReference type="RuleBase" id="RU366009"/>
    </source>
</evidence>
<reference evidence="10" key="1">
    <citation type="submission" date="2022-06" db="EMBL/GenBank/DDBJ databases">
        <title>Sneathiella actinostolidae sp. nov., isolated from a sea anemonein the Western Pacific Ocean.</title>
        <authorList>
            <person name="Wei M.J."/>
        </authorList>
    </citation>
    <scope>NUCLEOTIDE SEQUENCE</scope>
    <source>
        <strain evidence="10">PHK-P5</strain>
    </source>
</reference>
<comment type="catalytic activity">
    <reaction evidence="8">
        <text>guanine + H2O + H(+) = xanthine + NH4(+)</text>
        <dbReference type="Rhea" id="RHEA:14665"/>
        <dbReference type="ChEBI" id="CHEBI:15377"/>
        <dbReference type="ChEBI" id="CHEBI:15378"/>
        <dbReference type="ChEBI" id="CHEBI:16235"/>
        <dbReference type="ChEBI" id="CHEBI:17712"/>
        <dbReference type="ChEBI" id="CHEBI:28938"/>
        <dbReference type="EC" id="3.5.4.3"/>
    </reaction>
</comment>
<evidence type="ECO:0000256" key="1">
    <source>
        <dbReference type="ARBA" id="ARBA00004984"/>
    </source>
</evidence>
<sequence>MKTAIRGQILSFQGNPFTEPLEDCLYYEEDGLLIMENGHILEVGSAVKMLATLAPDIPIDVYQDALICPGFIDCHVHYPQTEIIGAYGAQLIDWLNKYTFVAEQKFSDKIHASQAAEIFLKETLRAGTTTASVFCTVDPTSVDAFFEKSEKLNMRNIAGKVLMDRNAPDGLLDTPQTGYDQTKDLIAKWHGKGRSLYSVTPRFAPTSSPEQMEMTGAVWQEHPGTYLQSHISENIGEIAWVADLYPDRSSYVDVYSHYNQLGPRAIYGHGVHFKEDDFRVFSETGTALAHCPTSNLFLGSGLFSIETAMTGPNKVRTGLATDLGGGTNFSQLVSMNEAYKIAQLAGYALSAHHAFYLATRGAAAALYLEDKIGTIAKGYEADITVLDLKATPIIDYRLEYAQSLEEILFVLMIMGDDRATRATYVSGKRVYFNDRDTGKEHFAEL</sequence>
<evidence type="ECO:0000313" key="10">
    <source>
        <dbReference type="EMBL" id="USG61719.1"/>
    </source>
</evidence>
<keyword evidence="11" id="KW-1185">Reference proteome</keyword>
<dbReference type="Gene3D" id="2.30.40.10">
    <property type="entry name" value="Urease, subunit C, domain 1"/>
    <property type="match status" value="1"/>
</dbReference>
<dbReference type="EMBL" id="CP098747">
    <property type="protein sequence ID" value="USG61719.1"/>
    <property type="molecule type" value="Genomic_DNA"/>
</dbReference>
<dbReference type="Pfam" id="PF01979">
    <property type="entry name" value="Amidohydro_1"/>
    <property type="match status" value="1"/>
</dbReference>
<organism evidence="10 11">
    <name type="scientific">Sneathiella marina</name>
    <dbReference type="NCBI Taxonomy" id="2950108"/>
    <lineage>
        <taxon>Bacteria</taxon>
        <taxon>Pseudomonadati</taxon>
        <taxon>Pseudomonadota</taxon>
        <taxon>Alphaproteobacteria</taxon>
        <taxon>Sneathiellales</taxon>
        <taxon>Sneathiellaceae</taxon>
        <taxon>Sneathiella</taxon>
    </lineage>
</organism>
<evidence type="ECO:0000256" key="4">
    <source>
        <dbReference type="ARBA" id="ARBA00022723"/>
    </source>
</evidence>
<protein>
    <recommendedName>
        <fullName evidence="3 7">Guanine deaminase</fullName>
        <shortName evidence="8">Guanase</shortName>
        <ecNumber evidence="3 7">3.5.4.3</ecNumber>
    </recommendedName>
    <alternativeName>
        <fullName evidence="8">Guanine aminohydrolase</fullName>
    </alternativeName>
</protein>
<evidence type="ECO:0000256" key="5">
    <source>
        <dbReference type="ARBA" id="ARBA00022801"/>
    </source>
</evidence>
<dbReference type="RefSeq" id="WP_251934905.1">
    <property type="nucleotide sequence ID" value="NZ_CP098747.1"/>
</dbReference>
<dbReference type="InterPro" id="IPR014311">
    <property type="entry name" value="Guanine_deaminase"/>
</dbReference>
<keyword evidence="4 8" id="KW-0479">Metal-binding</keyword>
<evidence type="ECO:0000259" key="9">
    <source>
        <dbReference type="Pfam" id="PF01979"/>
    </source>
</evidence>
<dbReference type="Proteomes" id="UP001056291">
    <property type="component" value="Chromosome"/>
</dbReference>
<proteinExistence type="inferred from homology"/>
<gene>
    <name evidence="10" type="primary">guaD</name>
    <name evidence="10" type="ORF">NBZ79_01865</name>
</gene>
<dbReference type="InterPro" id="IPR011059">
    <property type="entry name" value="Metal-dep_hydrolase_composite"/>
</dbReference>
<dbReference type="PANTHER" id="PTHR11271:SF6">
    <property type="entry name" value="GUANINE DEAMINASE"/>
    <property type="match status" value="1"/>
</dbReference>
<evidence type="ECO:0000313" key="11">
    <source>
        <dbReference type="Proteomes" id="UP001056291"/>
    </source>
</evidence>
<dbReference type="InterPro" id="IPR032466">
    <property type="entry name" value="Metal_Hydrolase"/>
</dbReference>
<name>A0ABY4W482_9PROT</name>
<comment type="cofactor">
    <cofactor evidence="8">
        <name>Zn(2+)</name>
        <dbReference type="ChEBI" id="CHEBI:29105"/>
    </cofactor>
    <text evidence="8">Binds 1 zinc ion per subunit.</text>
</comment>
<keyword evidence="5 8" id="KW-0378">Hydrolase</keyword>
<dbReference type="EC" id="3.5.4.3" evidence="3 7"/>
<accession>A0ABY4W482</accession>
<dbReference type="NCBIfam" id="TIGR02967">
    <property type="entry name" value="guan_deamin"/>
    <property type="match status" value="1"/>
</dbReference>
<dbReference type="CDD" id="cd01303">
    <property type="entry name" value="GDEase"/>
    <property type="match status" value="1"/>
</dbReference>
<dbReference type="PANTHER" id="PTHR11271">
    <property type="entry name" value="GUANINE DEAMINASE"/>
    <property type="match status" value="1"/>
</dbReference>
<comment type="similarity">
    <text evidence="2 8">Belongs to the metallo-dependent hydrolases superfamily. ATZ/TRZ family.</text>
</comment>
<dbReference type="InterPro" id="IPR006680">
    <property type="entry name" value="Amidohydro-rel"/>
</dbReference>
<comment type="function">
    <text evidence="8">Catalyzes the hydrolytic deamination of guanine, producing xanthine and ammonia.</text>
</comment>
<dbReference type="Gene3D" id="3.20.20.140">
    <property type="entry name" value="Metal-dependent hydrolases"/>
    <property type="match status" value="1"/>
</dbReference>